<evidence type="ECO:0008006" key="4">
    <source>
        <dbReference type="Google" id="ProtNLM"/>
    </source>
</evidence>
<evidence type="ECO:0000256" key="1">
    <source>
        <dbReference type="SAM" id="MobiDB-lite"/>
    </source>
</evidence>
<evidence type="ECO:0000313" key="2">
    <source>
        <dbReference type="EMBL" id="WQF77520.1"/>
    </source>
</evidence>
<feature type="compositionally biased region" description="Polar residues" evidence="1">
    <location>
        <begin position="478"/>
        <end position="487"/>
    </location>
</feature>
<accession>A0AAX4I3F0</accession>
<dbReference type="AlphaFoldDB" id="A0AAX4I3F0"/>
<organism evidence="2 3">
    <name type="scientific">Colletotrichum destructivum</name>
    <dbReference type="NCBI Taxonomy" id="34406"/>
    <lineage>
        <taxon>Eukaryota</taxon>
        <taxon>Fungi</taxon>
        <taxon>Dikarya</taxon>
        <taxon>Ascomycota</taxon>
        <taxon>Pezizomycotina</taxon>
        <taxon>Sordariomycetes</taxon>
        <taxon>Hypocreomycetidae</taxon>
        <taxon>Glomerellales</taxon>
        <taxon>Glomerellaceae</taxon>
        <taxon>Colletotrichum</taxon>
        <taxon>Colletotrichum destructivum species complex</taxon>
    </lineage>
</organism>
<proteinExistence type="predicted"/>
<evidence type="ECO:0000313" key="3">
    <source>
        <dbReference type="Proteomes" id="UP001322277"/>
    </source>
</evidence>
<keyword evidence="3" id="KW-1185">Reference proteome</keyword>
<feature type="region of interest" description="Disordered" evidence="1">
    <location>
        <begin position="515"/>
        <end position="553"/>
    </location>
</feature>
<sequence length="756" mass="83995">MRLIHTLSYVLHNLSESDLPPFAVLSHAADQSYCSDTDEPSSQQTTARVDLDNSILAACGRAAARGLSYLWVGSACIDKTSSLELQEAVSFSFRLLRAAAVCFVHLHDLPADSGYLAKAWARCRYWRRSWTLQELIAPSEVEFFDAHWDHRGSRSSPELLGILPAITGIDKSVLLDNSALSRVAIGVRLSWAAGRESTRAEDAAYSLAGITGVNMSIRYGEGADQAFARLVNKIVQDTTDGSIFAWTSNDGQAVRGLLPRSASEFRHLTNSPVADRHEPWTFDGSIQLSSGGLVLDSRASMQDSSLVFEIGRTAGKSIGVRLRMLDNRFVRVGPSSLSDVPHTASRCRIMAARDMDAETLRSIRNRTIRSPMRPPGQTWSVSRDIPSLSLIGVKRERSGRSKTPVSEHSAVQLESPRTISPSLPGDDFYGSCRGHEKFSDYEIIDSDNSDEDEDEDEEADEEDEGEEEPSREDDVRETTSLNPNHPFQSEREGLLRRYHGSILEWSKSAAYVAPPDRASVPQKRLRTAASSPSSSPDEEMEPEGVQTSEKETRVGSRIDGYFHLACPFYQTDPSRYQDCLLEDDLRSIEDVVSHLRKRHLKPPYCPKCRIILGTPTARDAHIRKLACQVRHATAIEGVDETRLVELMGRRRKGLGEAETWRQICAVACPGASMPGSPYLEGGLGLAVSQVRDYWHEKGRACIEEYMFERGVPLKGEQFEAGELDCCHSVTLTDLVQRTVQDDVCWTRKMGWKDASI</sequence>
<protein>
    <recommendedName>
        <fullName evidence="4">Vegetative incompatibility protein HET-E-1</fullName>
    </recommendedName>
</protein>
<dbReference type="KEGG" id="cdet:87939037"/>
<dbReference type="PANTHER" id="PTHR10622:SF12">
    <property type="entry name" value="HET DOMAIN-CONTAINING PROTEIN"/>
    <property type="match status" value="1"/>
</dbReference>
<dbReference type="GeneID" id="87939037"/>
<dbReference type="Proteomes" id="UP001322277">
    <property type="component" value="Chromosome 2"/>
</dbReference>
<dbReference type="PANTHER" id="PTHR10622">
    <property type="entry name" value="HET DOMAIN-CONTAINING PROTEIN"/>
    <property type="match status" value="1"/>
</dbReference>
<feature type="region of interest" description="Disordered" evidence="1">
    <location>
        <begin position="390"/>
        <end position="492"/>
    </location>
</feature>
<name>A0AAX4I3F0_9PEZI</name>
<dbReference type="RefSeq" id="XP_062774744.1">
    <property type="nucleotide sequence ID" value="XM_062918693.1"/>
</dbReference>
<feature type="compositionally biased region" description="Acidic residues" evidence="1">
    <location>
        <begin position="442"/>
        <end position="471"/>
    </location>
</feature>
<reference evidence="3" key="1">
    <citation type="journal article" date="2023" name="bioRxiv">
        <title>Complete genome of the Medicago anthracnose fungus, Colletotrichum destructivum, reveals a mini-chromosome-like region within a core chromosome.</title>
        <authorList>
            <person name="Lapalu N."/>
            <person name="Simon A."/>
            <person name="Lu A."/>
            <person name="Plaumann P.-L."/>
            <person name="Amselem J."/>
            <person name="Pigne S."/>
            <person name="Auger A."/>
            <person name="Koch C."/>
            <person name="Dallery J.-F."/>
            <person name="O'Connell R.J."/>
        </authorList>
    </citation>
    <scope>NUCLEOTIDE SEQUENCE [LARGE SCALE GENOMIC DNA]</scope>
    <source>
        <strain evidence="3">CBS 520.97</strain>
    </source>
</reference>
<dbReference type="EMBL" id="CP137306">
    <property type="protein sequence ID" value="WQF77520.1"/>
    <property type="molecule type" value="Genomic_DNA"/>
</dbReference>
<gene>
    <name evidence="2" type="ORF">CDEST_02534</name>
</gene>